<keyword evidence="1" id="KW-1133">Transmembrane helix</keyword>
<evidence type="ECO:0000313" key="2">
    <source>
        <dbReference type="EMBL" id="PNY79711.1"/>
    </source>
</evidence>
<dbReference type="Proteomes" id="UP000236379">
    <property type="component" value="Unassembled WGS sequence"/>
</dbReference>
<dbReference type="Pfam" id="PF09928">
    <property type="entry name" value="DUF2160"/>
    <property type="match status" value="1"/>
</dbReference>
<gene>
    <name evidence="2" type="ORF">CVO96_17290</name>
</gene>
<dbReference type="RefSeq" id="WP_103313695.1">
    <property type="nucleotide sequence ID" value="NZ_PPPD01000002.1"/>
</dbReference>
<feature type="transmembrane region" description="Helical" evidence="1">
    <location>
        <begin position="6"/>
        <end position="29"/>
    </location>
</feature>
<comment type="caution">
    <text evidence="2">The sequence shown here is derived from an EMBL/GenBank/DDBJ whole genome shotgun (WGS) entry which is preliminary data.</text>
</comment>
<keyword evidence="1" id="KW-0812">Transmembrane</keyword>
<evidence type="ECO:0008006" key="4">
    <source>
        <dbReference type="Google" id="ProtNLM"/>
    </source>
</evidence>
<accession>A0A2K3UT47</accession>
<dbReference type="EMBL" id="PPPD01000002">
    <property type="protein sequence ID" value="PNY79711.1"/>
    <property type="molecule type" value="Genomic_DNA"/>
</dbReference>
<keyword evidence="1" id="KW-0472">Membrane</keyword>
<protein>
    <recommendedName>
        <fullName evidence="4">DUF2160 domain-containing protein</fullName>
    </recommendedName>
</protein>
<sequence length="90" mass="10097">MAWMAWTWPTALFTLLIIAAIAVLTVMDVRRPPVTRKGFLPIPTDRGDRFYIAMLGLLAINLTWWGVTDASPLIGLTLSLLWLAVAMRWG</sequence>
<feature type="transmembrane region" description="Helical" evidence="1">
    <location>
        <begin position="50"/>
        <end position="67"/>
    </location>
</feature>
<dbReference type="OrthoDB" id="71806at2"/>
<evidence type="ECO:0000313" key="3">
    <source>
        <dbReference type="Proteomes" id="UP000236379"/>
    </source>
</evidence>
<proteinExistence type="predicted"/>
<feature type="transmembrane region" description="Helical" evidence="1">
    <location>
        <begin position="73"/>
        <end position="89"/>
    </location>
</feature>
<name>A0A2K3UT47_9DEIO</name>
<keyword evidence="3" id="KW-1185">Reference proteome</keyword>
<organism evidence="2 3">
    <name type="scientific">Deinococcus koreensis</name>
    <dbReference type="NCBI Taxonomy" id="2054903"/>
    <lineage>
        <taxon>Bacteria</taxon>
        <taxon>Thermotogati</taxon>
        <taxon>Deinococcota</taxon>
        <taxon>Deinococci</taxon>
        <taxon>Deinococcales</taxon>
        <taxon>Deinococcaceae</taxon>
        <taxon>Deinococcus</taxon>
    </lineage>
</organism>
<dbReference type="AlphaFoldDB" id="A0A2K3UT47"/>
<evidence type="ECO:0000256" key="1">
    <source>
        <dbReference type="SAM" id="Phobius"/>
    </source>
</evidence>
<dbReference type="InterPro" id="IPR018678">
    <property type="entry name" value="DUF2160_TM"/>
</dbReference>
<reference evidence="2 3" key="1">
    <citation type="submission" date="2018-01" db="EMBL/GenBank/DDBJ databases">
        <title>Deinococcus koreensis sp. nov., a radiation-resistant bacterium isolated from river water.</title>
        <authorList>
            <person name="Choi A."/>
        </authorList>
    </citation>
    <scope>NUCLEOTIDE SEQUENCE [LARGE SCALE GENOMIC DNA]</scope>
    <source>
        <strain evidence="2 3">SJW1-2</strain>
    </source>
</reference>